<dbReference type="OrthoDB" id="9771966at2"/>
<dbReference type="PANTHER" id="PTHR10151">
    <property type="entry name" value="ECTONUCLEOTIDE PYROPHOSPHATASE/PHOSPHODIESTERASE"/>
    <property type="match status" value="1"/>
</dbReference>
<dbReference type="Gene3D" id="3.30.1360.180">
    <property type="match status" value="1"/>
</dbReference>
<dbReference type="STRING" id="213588.SAMN02745204_01044"/>
<dbReference type="InterPro" id="IPR002591">
    <property type="entry name" value="Phosphodiest/P_Trfase"/>
</dbReference>
<sequence>MRLRPSFLLPALLALAGCATPPPPAATTTAASAAIPATAPRAPLLLISIDGLRPDDLAAAPTLQRLAADGVRAQWMTPSYPSLTFPNHYTLVTGLRPDHHGIVHNTMQDPVLGAFSLNRRDAVGDGRWWQEGEPIWVSAHKAGLRTATMFWPGSEAAIAGVRPDEWHPFDATRSAQRRVDTVLGWLDRPPAQRPAFMTLYFDQVDHAEHDAGPGSPPARAAVAEVDAALAALLTGLRQRGLDQAINLVIVSDHGMAAVPAGQQIAVETMVPATLAQAVTTGQVVGFRPLPGQEAAAEARLLGRHDHYSCWRKDALPERWHYGHHPRIPPIICQMDEGWDAVGGGWKGRAGTGTRGSHGYDPALPSMRAVFIAHGPAFRAGTVLPPFDNVDVYPLLAHLLGIPAAPNDGSLAPLLPALRTAP</sequence>
<evidence type="ECO:0000313" key="2">
    <source>
        <dbReference type="EMBL" id="SHE74175.1"/>
    </source>
</evidence>
<dbReference type="PANTHER" id="PTHR10151:SF120">
    <property type="entry name" value="BIS(5'-ADENOSYL)-TRIPHOSPHATASE"/>
    <property type="match status" value="1"/>
</dbReference>
<evidence type="ECO:0000256" key="1">
    <source>
        <dbReference type="SAM" id="SignalP"/>
    </source>
</evidence>
<organism evidence="2 3">
    <name type="scientific">Thermomonas hydrothermalis</name>
    <dbReference type="NCBI Taxonomy" id="213588"/>
    <lineage>
        <taxon>Bacteria</taxon>
        <taxon>Pseudomonadati</taxon>
        <taxon>Pseudomonadota</taxon>
        <taxon>Gammaproteobacteria</taxon>
        <taxon>Lysobacterales</taxon>
        <taxon>Lysobacteraceae</taxon>
        <taxon>Thermomonas</taxon>
    </lineage>
</organism>
<keyword evidence="1" id="KW-0732">Signal</keyword>
<dbReference type="EMBL" id="FQUK01000013">
    <property type="protein sequence ID" value="SHE74175.1"/>
    <property type="molecule type" value="Genomic_DNA"/>
</dbReference>
<feature type="chain" id="PRO_5011957056" evidence="1">
    <location>
        <begin position="26"/>
        <end position="421"/>
    </location>
</feature>
<protein>
    <submittedName>
        <fullName evidence="2">Predicted pyrophosphatase or phosphodiesterase, AlkP superfamily</fullName>
    </submittedName>
</protein>
<reference evidence="3" key="1">
    <citation type="submission" date="2016-11" db="EMBL/GenBank/DDBJ databases">
        <authorList>
            <person name="Varghese N."/>
            <person name="Submissions S."/>
        </authorList>
    </citation>
    <scope>NUCLEOTIDE SEQUENCE [LARGE SCALE GENOMIC DNA]</scope>
    <source>
        <strain evidence="3">DSM 14834</strain>
    </source>
</reference>
<dbReference type="PROSITE" id="PS51257">
    <property type="entry name" value="PROKAR_LIPOPROTEIN"/>
    <property type="match status" value="1"/>
</dbReference>
<dbReference type="Proteomes" id="UP000242857">
    <property type="component" value="Unassembled WGS sequence"/>
</dbReference>
<dbReference type="RefSeq" id="WP_072755562.1">
    <property type="nucleotide sequence ID" value="NZ_FQUK01000013.1"/>
</dbReference>
<feature type="signal peptide" evidence="1">
    <location>
        <begin position="1"/>
        <end position="25"/>
    </location>
</feature>
<dbReference type="GO" id="GO:0016787">
    <property type="term" value="F:hydrolase activity"/>
    <property type="evidence" value="ECO:0007669"/>
    <property type="project" value="UniProtKB-ARBA"/>
</dbReference>
<dbReference type="SUPFAM" id="SSF53649">
    <property type="entry name" value="Alkaline phosphatase-like"/>
    <property type="match status" value="1"/>
</dbReference>
<dbReference type="AlphaFoldDB" id="A0A1M4VZ47"/>
<dbReference type="InterPro" id="IPR017850">
    <property type="entry name" value="Alkaline_phosphatase_core_sf"/>
</dbReference>
<name>A0A1M4VZ47_9GAMM</name>
<dbReference type="Pfam" id="PF01663">
    <property type="entry name" value="Phosphodiest"/>
    <property type="match status" value="1"/>
</dbReference>
<dbReference type="Gene3D" id="3.40.720.10">
    <property type="entry name" value="Alkaline Phosphatase, subunit A"/>
    <property type="match status" value="1"/>
</dbReference>
<evidence type="ECO:0000313" key="3">
    <source>
        <dbReference type="Proteomes" id="UP000242857"/>
    </source>
</evidence>
<gene>
    <name evidence="2" type="ORF">SAMN02745204_01044</name>
</gene>
<dbReference type="CDD" id="cd16018">
    <property type="entry name" value="Enpp"/>
    <property type="match status" value="1"/>
</dbReference>
<accession>A0A1M4VZ47</accession>
<keyword evidence="3" id="KW-1185">Reference proteome</keyword>
<proteinExistence type="predicted"/>